<keyword evidence="11" id="KW-1185">Reference proteome</keyword>
<feature type="transmembrane region" description="Helical" evidence="9">
    <location>
        <begin position="62"/>
        <end position="78"/>
    </location>
</feature>
<evidence type="ECO:0000313" key="10">
    <source>
        <dbReference type="EMBL" id="CAH3152341.1"/>
    </source>
</evidence>
<dbReference type="Pfam" id="PF03650">
    <property type="entry name" value="MPC"/>
    <property type="match status" value="1"/>
</dbReference>
<gene>
    <name evidence="10" type="ORF">PEVE_00000724</name>
</gene>
<sequence length="126" mass="14751">MAARFLRRGLDQLKSKEFREYLCSTYYKQICVFYFIVVANWGLPLAAMSDMKRDPEYISGKMTTALCIYSMLFMRFAWRVQPRNMLLFACHFSNEVCQLIQLGRFTKYRLGGGPQTRPSVEVYPSS</sequence>
<proteinExistence type="inferred from homology"/>
<comment type="subcellular location">
    <subcellularLocation>
        <location evidence="1 9">Mitochondrion inner membrane</location>
        <topology evidence="1 9">Multi-pass membrane protein</topology>
    </subcellularLocation>
</comment>
<protein>
    <recommendedName>
        <fullName evidence="9">Mitochondrial pyruvate carrier</fullName>
    </recommendedName>
</protein>
<evidence type="ECO:0000256" key="2">
    <source>
        <dbReference type="ARBA" id="ARBA00006416"/>
    </source>
</evidence>
<accession>A0ABN8PZ09</accession>
<keyword evidence="4 9" id="KW-0812">Transmembrane</keyword>
<keyword evidence="3 9" id="KW-0813">Transport</keyword>
<keyword evidence="8 9" id="KW-0472">Membrane</keyword>
<dbReference type="InterPro" id="IPR005336">
    <property type="entry name" value="MPC"/>
</dbReference>
<keyword evidence="7 9" id="KW-0496">Mitochondrion</keyword>
<dbReference type="PANTHER" id="PTHR14154">
    <property type="entry name" value="UPF0041 BRAIN PROTEIN 44-RELATED"/>
    <property type="match status" value="1"/>
</dbReference>
<organism evidence="10 11">
    <name type="scientific">Porites evermanni</name>
    <dbReference type="NCBI Taxonomy" id="104178"/>
    <lineage>
        <taxon>Eukaryota</taxon>
        <taxon>Metazoa</taxon>
        <taxon>Cnidaria</taxon>
        <taxon>Anthozoa</taxon>
        <taxon>Hexacorallia</taxon>
        <taxon>Scleractinia</taxon>
        <taxon>Fungiina</taxon>
        <taxon>Poritidae</taxon>
        <taxon>Porites</taxon>
    </lineage>
</organism>
<reference evidence="10 11" key="1">
    <citation type="submission" date="2022-05" db="EMBL/GenBank/DDBJ databases">
        <authorList>
            <consortium name="Genoscope - CEA"/>
            <person name="William W."/>
        </authorList>
    </citation>
    <scope>NUCLEOTIDE SEQUENCE [LARGE SCALE GENOMIC DNA]</scope>
</reference>
<evidence type="ECO:0000256" key="5">
    <source>
        <dbReference type="ARBA" id="ARBA00022792"/>
    </source>
</evidence>
<comment type="function">
    <text evidence="9">Mediates the uptake of pyruvate into mitochondria.</text>
</comment>
<evidence type="ECO:0000256" key="3">
    <source>
        <dbReference type="ARBA" id="ARBA00022448"/>
    </source>
</evidence>
<dbReference type="Proteomes" id="UP001159427">
    <property type="component" value="Unassembled WGS sequence"/>
</dbReference>
<feature type="transmembrane region" description="Helical" evidence="9">
    <location>
        <begin position="21"/>
        <end position="42"/>
    </location>
</feature>
<evidence type="ECO:0000256" key="8">
    <source>
        <dbReference type="ARBA" id="ARBA00023136"/>
    </source>
</evidence>
<evidence type="ECO:0000313" key="11">
    <source>
        <dbReference type="Proteomes" id="UP001159427"/>
    </source>
</evidence>
<comment type="caution">
    <text evidence="10">The sequence shown here is derived from an EMBL/GenBank/DDBJ whole genome shotgun (WGS) entry which is preliminary data.</text>
</comment>
<evidence type="ECO:0000256" key="4">
    <source>
        <dbReference type="ARBA" id="ARBA00022692"/>
    </source>
</evidence>
<evidence type="ECO:0000256" key="1">
    <source>
        <dbReference type="ARBA" id="ARBA00004448"/>
    </source>
</evidence>
<evidence type="ECO:0000256" key="6">
    <source>
        <dbReference type="ARBA" id="ARBA00022989"/>
    </source>
</evidence>
<evidence type="ECO:0000256" key="9">
    <source>
        <dbReference type="RuleBase" id="RU363100"/>
    </source>
</evidence>
<evidence type="ECO:0000256" key="7">
    <source>
        <dbReference type="ARBA" id="ARBA00023128"/>
    </source>
</evidence>
<name>A0ABN8PZ09_9CNID</name>
<dbReference type="EMBL" id="CALNXI010001032">
    <property type="protein sequence ID" value="CAH3152341.1"/>
    <property type="molecule type" value="Genomic_DNA"/>
</dbReference>
<keyword evidence="5 9" id="KW-0999">Mitochondrion inner membrane</keyword>
<keyword evidence="6 9" id="KW-1133">Transmembrane helix</keyword>
<comment type="similarity">
    <text evidence="2 9">Belongs to the mitochondrial pyruvate carrier (MPC) (TC 2.A.105) family.</text>
</comment>